<evidence type="ECO:0000256" key="1">
    <source>
        <dbReference type="ARBA" id="ARBA00008684"/>
    </source>
</evidence>
<keyword evidence="2" id="KW-0808">Transferase</keyword>
<keyword evidence="2" id="KW-0723">Serine/threonine-protein kinase</keyword>
<keyword evidence="2" id="KW-0418">Kinase</keyword>
<keyword evidence="2" id="KW-0067">ATP-binding</keyword>
<keyword evidence="2" id="KW-1070">Brassinosteroid signaling pathway</keyword>
<dbReference type="InterPro" id="IPR045845">
    <property type="entry name" value="BSK"/>
</dbReference>
<comment type="function">
    <text evidence="2">Serine/threonine kinase that acts as positive regulator of brassinosteroid (BR) signaling downstream of the receptor kinase BRI1.</text>
</comment>
<keyword evidence="2" id="KW-0472">Membrane</keyword>
<protein>
    <recommendedName>
        <fullName evidence="2">Serine/threonine-protein kinase BSK</fullName>
        <ecNumber evidence="2">2.7.11.1</ecNumber>
    </recommendedName>
    <alternativeName>
        <fullName evidence="2">Brassinosteroid-signaling kinase</fullName>
    </alternativeName>
</protein>
<keyword evidence="2" id="KW-0449">Lipoprotein</keyword>
<comment type="similarity">
    <text evidence="1 2">Belongs to the protein kinase superfamily. Ser/Thr protein kinase family.</text>
</comment>
<dbReference type="EMBL" id="HG994373">
    <property type="protein sequence ID" value="CAF1734786.1"/>
    <property type="molecule type" value="Genomic_DNA"/>
</dbReference>
<accession>A0A816J6N7</accession>
<comment type="subcellular location">
    <subcellularLocation>
        <location evidence="2">Cell membrane</location>
        <topology evidence="2">Lipid-anchor</topology>
    </subcellularLocation>
</comment>
<organism evidence="3">
    <name type="scientific">Brassica napus</name>
    <name type="common">Rape</name>
    <dbReference type="NCBI Taxonomy" id="3708"/>
    <lineage>
        <taxon>Eukaryota</taxon>
        <taxon>Viridiplantae</taxon>
        <taxon>Streptophyta</taxon>
        <taxon>Embryophyta</taxon>
        <taxon>Tracheophyta</taxon>
        <taxon>Spermatophyta</taxon>
        <taxon>Magnoliopsida</taxon>
        <taxon>eudicotyledons</taxon>
        <taxon>Gunneridae</taxon>
        <taxon>Pentapetalae</taxon>
        <taxon>rosids</taxon>
        <taxon>malvids</taxon>
        <taxon>Brassicales</taxon>
        <taxon>Brassicaceae</taxon>
        <taxon>Brassiceae</taxon>
        <taxon>Brassica</taxon>
    </lineage>
</organism>
<dbReference type="GO" id="GO:0005524">
    <property type="term" value="F:ATP binding"/>
    <property type="evidence" value="ECO:0007669"/>
    <property type="project" value="UniProtKB-UniRule"/>
</dbReference>
<dbReference type="GO" id="GO:0004674">
    <property type="term" value="F:protein serine/threonine kinase activity"/>
    <property type="evidence" value="ECO:0007669"/>
    <property type="project" value="UniProtKB-UniRule"/>
</dbReference>
<sequence length="85" mass="9469">MSSISVVMSYLFCEINCIKYTWQNQFANIVQATGVGKLTNKRIVSLIGCCAEGDERLLVAEYTPNDTLITSLSLETQPLPWKIPV</sequence>
<dbReference type="Gene3D" id="3.30.200.20">
    <property type="entry name" value="Phosphorylase Kinase, domain 1"/>
    <property type="match status" value="1"/>
</dbReference>
<dbReference type="Gramene" id="CDY03206">
    <property type="protein sequence ID" value="CDY03206"/>
    <property type="gene ID" value="GSBRNA2T00115709001"/>
</dbReference>
<dbReference type="PANTHER" id="PTHR45863">
    <property type="entry name" value="SERINE/THREONINE-PROTEIN KINASE BSK5"/>
    <property type="match status" value="1"/>
</dbReference>
<reference evidence="3" key="1">
    <citation type="submission" date="2021-01" db="EMBL/GenBank/DDBJ databases">
        <authorList>
            <consortium name="Genoscope - CEA"/>
            <person name="William W."/>
        </authorList>
    </citation>
    <scope>NUCLEOTIDE SEQUENCE</scope>
</reference>
<comment type="catalytic activity">
    <reaction evidence="2">
        <text>L-seryl-[protein] + ATP = O-phospho-L-seryl-[protein] + ADP + H(+)</text>
        <dbReference type="Rhea" id="RHEA:17989"/>
        <dbReference type="Rhea" id="RHEA-COMP:9863"/>
        <dbReference type="Rhea" id="RHEA-COMP:11604"/>
        <dbReference type="ChEBI" id="CHEBI:15378"/>
        <dbReference type="ChEBI" id="CHEBI:29999"/>
        <dbReference type="ChEBI" id="CHEBI:30616"/>
        <dbReference type="ChEBI" id="CHEBI:83421"/>
        <dbReference type="ChEBI" id="CHEBI:456216"/>
        <dbReference type="EC" id="2.7.11.1"/>
    </reaction>
</comment>
<keyword evidence="2" id="KW-0519">Myristate</keyword>
<evidence type="ECO:0000256" key="2">
    <source>
        <dbReference type="RuleBase" id="RU369005"/>
    </source>
</evidence>
<dbReference type="AlphaFoldDB" id="A0A816J6N7"/>
<dbReference type="PANTHER" id="PTHR45863:SF15">
    <property type="entry name" value="SERINE_THREONINE-PROTEIN KINASE BSK2"/>
    <property type="match status" value="1"/>
</dbReference>
<dbReference type="EC" id="2.7.11.1" evidence="2"/>
<dbReference type="GO" id="GO:0009742">
    <property type="term" value="P:brassinosteroid mediated signaling pathway"/>
    <property type="evidence" value="ECO:0007669"/>
    <property type="project" value="UniProtKB-UniRule"/>
</dbReference>
<keyword evidence="2" id="KW-0547">Nucleotide-binding</keyword>
<gene>
    <name evidence="3" type="ORF">DARMORV10_C09P28730.1</name>
</gene>
<dbReference type="SUPFAM" id="SSF56112">
    <property type="entry name" value="Protein kinase-like (PK-like)"/>
    <property type="match status" value="1"/>
</dbReference>
<dbReference type="Proteomes" id="UP001295469">
    <property type="component" value="Chromosome C09"/>
</dbReference>
<comment type="subunit">
    <text evidence="2">Interacts with BRI1.</text>
</comment>
<comment type="catalytic activity">
    <reaction evidence="2">
        <text>L-threonyl-[protein] + ATP = O-phospho-L-threonyl-[protein] + ADP + H(+)</text>
        <dbReference type="Rhea" id="RHEA:46608"/>
        <dbReference type="Rhea" id="RHEA-COMP:11060"/>
        <dbReference type="Rhea" id="RHEA-COMP:11605"/>
        <dbReference type="ChEBI" id="CHEBI:15378"/>
        <dbReference type="ChEBI" id="CHEBI:30013"/>
        <dbReference type="ChEBI" id="CHEBI:30616"/>
        <dbReference type="ChEBI" id="CHEBI:61977"/>
        <dbReference type="ChEBI" id="CHEBI:456216"/>
        <dbReference type="EC" id="2.7.11.1"/>
    </reaction>
</comment>
<dbReference type="GO" id="GO:0106310">
    <property type="term" value="F:protein serine kinase activity"/>
    <property type="evidence" value="ECO:0007669"/>
    <property type="project" value="UniProtKB-UniRule"/>
</dbReference>
<dbReference type="InterPro" id="IPR011009">
    <property type="entry name" value="Kinase-like_dom_sf"/>
</dbReference>
<dbReference type="GO" id="GO:0005886">
    <property type="term" value="C:plasma membrane"/>
    <property type="evidence" value="ECO:0007669"/>
    <property type="project" value="UniProtKB-SubCell"/>
</dbReference>
<keyword evidence="2" id="KW-1003">Cell membrane</keyword>
<proteinExistence type="inferred from homology"/>
<evidence type="ECO:0000313" key="3">
    <source>
        <dbReference type="EMBL" id="CAF1734786.1"/>
    </source>
</evidence>
<name>A0A816J6N7_BRANA</name>
<dbReference type="GO" id="GO:0012505">
    <property type="term" value="C:endomembrane system"/>
    <property type="evidence" value="ECO:0007669"/>
    <property type="project" value="UniProtKB-SubCell"/>
</dbReference>